<dbReference type="Proteomes" id="UP001215712">
    <property type="component" value="Unassembled WGS sequence"/>
</dbReference>
<reference evidence="1" key="2">
    <citation type="submission" date="2023-01" db="EMBL/GenBank/DDBJ databases">
        <authorList>
            <person name="Petersen C."/>
        </authorList>
    </citation>
    <scope>NUCLEOTIDE SEQUENCE</scope>
    <source>
        <strain evidence="1">IBT 17514</strain>
    </source>
</reference>
<gene>
    <name evidence="1" type="ORF">N7493_011303</name>
</gene>
<protein>
    <submittedName>
        <fullName evidence="1">Uncharacterized protein</fullName>
    </submittedName>
</protein>
<evidence type="ECO:0000313" key="2">
    <source>
        <dbReference type="Proteomes" id="UP001215712"/>
    </source>
</evidence>
<accession>A0AAD6MR58</accession>
<organism evidence="1 2">
    <name type="scientific">Penicillium malachiteum</name>
    <dbReference type="NCBI Taxonomy" id="1324776"/>
    <lineage>
        <taxon>Eukaryota</taxon>
        <taxon>Fungi</taxon>
        <taxon>Dikarya</taxon>
        <taxon>Ascomycota</taxon>
        <taxon>Pezizomycotina</taxon>
        <taxon>Eurotiomycetes</taxon>
        <taxon>Eurotiomycetidae</taxon>
        <taxon>Eurotiales</taxon>
        <taxon>Aspergillaceae</taxon>
        <taxon>Penicillium</taxon>
    </lineage>
</organism>
<reference evidence="1" key="1">
    <citation type="journal article" date="2023" name="IMA Fungus">
        <title>Comparative genomic study of the Penicillium genus elucidates a diverse pangenome and 15 lateral gene transfer events.</title>
        <authorList>
            <person name="Petersen C."/>
            <person name="Sorensen T."/>
            <person name="Nielsen M.R."/>
            <person name="Sondergaard T.E."/>
            <person name="Sorensen J.L."/>
            <person name="Fitzpatrick D.A."/>
            <person name="Frisvad J.C."/>
            <person name="Nielsen K.L."/>
        </authorList>
    </citation>
    <scope>NUCLEOTIDE SEQUENCE</scope>
    <source>
        <strain evidence="1">IBT 17514</strain>
    </source>
</reference>
<proteinExistence type="predicted"/>
<name>A0AAD6MR58_9EURO</name>
<comment type="caution">
    <text evidence="1">The sequence shown here is derived from an EMBL/GenBank/DDBJ whole genome shotgun (WGS) entry which is preliminary data.</text>
</comment>
<keyword evidence="2" id="KW-1185">Reference proteome</keyword>
<dbReference type="AlphaFoldDB" id="A0AAD6MR58"/>
<sequence>MVRPCEKQAISRLISYSSESRKVSTGTDLGLVDVSTDFSANRKSPCIEDVPFHRCKESILTPNPEIKGSKVSLAEDKAARIAIKGTVVGRT</sequence>
<evidence type="ECO:0000313" key="1">
    <source>
        <dbReference type="EMBL" id="KAJ5704165.1"/>
    </source>
</evidence>
<dbReference type="EMBL" id="JAQJAN010000020">
    <property type="protein sequence ID" value="KAJ5704165.1"/>
    <property type="molecule type" value="Genomic_DNA"/>
</dbReference>